<evidence type="ECO:0000256" key="5">
    <source>
        <dbReference type="ARBA" id="ARBA00023049"/>
    </source>
</evidence>
<dbReference type="RefSeq" id="WP_207833200.1">
    <property type="nucleotide sequence ID" value="NZ_CP088282.1"/>
</dbReference>
<keyword evidence="4" id="KW-0862">Zinc</keyword>
<dbReference type="InterPro" id="IPR035985">
    <property type="entry name" value="Ubiquitin-activating_enz"/>
</dbReference>
<accession>A0ABS3MGG4</accession>
<feature type="domain" description="THIF-type NAD/FAD binding fold" evidence="6">
    <location>
        <begin position="370"/>
        <end position="434"/>
    </location>
</feature>
<protein>
    <submittedName>
        <fullName evidence="8">Mov34/MPN/PAD-1 family protein</fullName>
    </submittedName>
</protein>
<dbReference type="SUPFAM" id="SSF69572">
    <property type="entry name" value="Activating enzymes of the ubiquitin-like proteins"/>
    <property type="match status" value="1"/>
</dbReference>
<name>A0ABS3MGG4_9BRAD</name>
<dbReference type="InterPro" id="IPR032865">
    <property type="entry name" value="Prok-E2_A"/>
</dbReference>
<evidence type="ECO:0000256" key="1">
    <source>
        <dbReference type="ARBA" id="ARBA00022670"/>
    </source>
</evidence>
<keyword evidence="5" id="KW-0482">Metalloprotease</keyword>
<reference evidence="8" key="1">
    <citation type="journal article" date="2021" name="Int. J. Syst. Evol. Microbiol.">
        <title>Bradyrhizobium septentrionale sp. nov. (sv. septentrionale) and Bradyrhizobium quebecense sp. nov. (sv. septentrionale) associated with legumes native to Canada possess rearranged symbiosis genes and numerous insertion sequences.</title>
        <authorList>
            <person name="Bromfield E.S.P."/>
            <person name="Cloutier S."/>
        </authorList>
    </citation>
    <scope>NUCLEOTIDE SEQUENCE</scope>
    <source>
        <strain evidence="8">12S5</strain>
    </source>
</reference>
<evidence type="ECO:0000256" key="3">
    <source>
        <dbReference type="ARBA" id="ARBA00022801"/>
    </source>
</evidence>
<evidence type="ECO:0000256" key="4">
    <source>
        <dbReference type="ARBA" id="ARBA00022833"/>
    </source>
</evidence>
<dbReference type="SUPFAM" id="SSF102712">
    <property type="entry name" value="JAB1/MPN domain"/>
    <property type="match status" value="1"/>
</dbReference>
<evidence type="ECO:0000313" key="8">
    <source>
        <dbReference type="EMBL" id="MBO1430510.1"/>
    </source>
</evidence>
<dbReference type="Pfam" id="PF14464">
    <property type="entry name" value="Prok-JAB"/>
    <property type="match status" value="1"/>
</dbReference>
<proteinExistence type="predicted"/>
<dbReference type="Gene3D" id="3.40.50.720">
    <property type="entry name" value="NAD(P)-binding Rossmann-like Domain"/>
    <property type="match status" value="1"/>
</dbReference>
<dbReference type="EMBL" id="JAGEPA010000001">
    <property type="protein sequence ID" value="MBO1430510.1"/>
    <property type="molecule type" value="Genomic_DNA"/>
</dbReference>
<keyword evidence="3" id="KW-0378">Hydrolase</keyword>
<sequence>MSPAIRSAIADLRAKYADQEVPALQWNKFYVAVPLLVEVELPGRGPVNGVDIRKREPILLLFPKTSFPYLAPRVHSDRRDFPKAAFPHLNPTGPNVPASFCLHRGSLDAWFAEHTIVDLVERTRGWLRDAARNRLVPEGDGFESTRSPETFGTFVYAPEAMIDEVSRHWKEDAGAAGAGILAFDLLDDERKAEIATSGYSVRHAAFVPEAVVDEHKTVARILNELSQDTQHKDKFQRRLFGLLVWAPEQEISSRHFGELPETLGEFRKWAAELGFPVEEALDFFLANGLQLFGGVPIVLAVRRPQRVLGTESDLELLNFLVLASGDHWPKEGAWDLAAEVRLSDHRTPLTPAFARKISAIEPEAGAEPTVVFGAGALGSKVTSHLARSGSVSLKLVDNARLAPHNLVRHALGGRAIGLPKAEALKEDLLRIYPGHSDLPIEAKDGSALFYLRQPEFFDGYTNLIDMTASNIVFNALRDAELPETLRVHRIEIAHRGRLGLLSMEGRGRNPRIDDLQSLLFDSAIEEDEIAGWLEEVKSMRDDRVGAGGLEDIQIGLSCSSATMRLADEVVSFHAAAATRRLRPYLAKDGVSRTDGAVYSTFLGEDGDSGGSRRTFAPTVVIEAQEGWQIRIAAHAATEMSDLMRSHSPSETGGILVGRVASTRKTIYVTRLIPSPPDSRGTPFVFTRGTEKLPEALERVRRRTCGLLTYVGEWHTHPMGGSELSDTDKHAVIGLRSILDYAGLPTLVTIVTPDEIRAHLFEPTSPPIVAEPPRRSFGGFIRARLGWRIR</sequence>
<evidence type="ECO:0000259" key="7">
    <source>
        <dbReference type="Pfam" id="PF14464"/>
    </source>
</evidence>
<evidence type="ECO:0000256" key="2">
    <source>
        <dbReference type="ARBA" id="ARBA00022723"/>
    </source>
</evidence>
<dbReference type="Gene3D" id="3.40.140.10">
    <property type="entry name" value="Cytidine Deaminase, domain 2"/>
    <property type="match status" value="1"/>
</dbReference>
<organism evidence="8 9">
    <name type="scientific">Bradyrhizobium quebecense</name>
    <dbReference type="NCBI Taxonomy" id="2748629"/>
    <lineage>
        <taxon>Bacteria</taxon>
        <taxon>Pseudomonadati</taxon>
        <taxon>Pseudomonadota</taxon>
        <taxon>Alphaproteobacteria</taxon>
        <taxon>Hyphomicrobiales</taxon>
        <taxon>Nitrobacteraceae</taxon>
        <taxon>Bradyrhizobium</taxon>
    </lineage>
</organism>
<feature type="domain" description="JAB" evidence="7">
    <location>
        <begin position="634"/>
        <end position="732"/>
    </location>
</feature>
<dbReference type="InterPro" id="IPR000594">
    <property type="entry name" value="ThiF_NAD_FAD-bd"/>
</dbReference>
<dbReference type="Pfam" id="PF00899">
    <property type="entry name" value="ThiF"/>
    <property type="match status" value="1"/>
</dbReference>
<keyword evidence="1" id="KW-0645">Protease</keyword>
<dbReference type="InterPro" id="IPR028090">
    <property type="entry name" value="JAB_dom_prok"/>
</dbReference>
<dbReference type="Proteomes" id="UP000692816">
    <property type="component" value="Unassembled WGS sequence"/>
</dbReference>
<keyword evidence="2" id="KW-0479">Metal-binding</keyword>
<evidence type="ECO:0000259" key="6">
    <source>
        <dbReference type="Pfam" id="PF00899"/>
    </source>
</evidence>
<dbReference type="Pfam" id="PF14457">
    <property type="entry name" value="Prok-E2_A"/>
    <property type="match status" value="1"/>
</dbReference>
<gene>
    <name evidence="8" type="ORF">J4P68_13795</name>
</gene>
<evidence type="ECO:0000313" key="9">
    <source>
        <dbReference type="Proteomes" id="UP000692816"/>
    </source>
</evidence>
<comment type="caution">
    <text evidence="8">The sequence shown here is derived from an EMBL/GenBank/DDBJ whole genome shotgun (WGS) entry which is preliminary data.</text>
</comment>
<keyword evidence="9" id="KW-1185">Reference proteome</keyword>